<dbReference type="PANTHER" id="PTHR12447:SF4">
    <property type="entry name" value="ANKYRIN REPEAT DOMAIN-CONTAINING PROTEIN 13A"/>
    <property type="match status" value="1"/>
</dbReference>
<accession>A0A974I1Y4</accession>
<keyword evidence="5" id="KW-0967">Endosome</keyword>
<feature type="signal peptide" evidence="10">
    <location>
        <begin position="1"/>
        <end position="18"/>
    </location>
</feature>
<evidence type="ECO:0000256" key="8">
    <source>
        <dbReference type="PROSITE-ProRule" id="PRU00023"/>
    </source>
</evidence>
<feature type="compositionally biased region" description="Polar residues" evidence="9">
    <location>
        <begin position="470"/>
        <end position="490"/>
    </location>
</feature>
<reference evidence="13" key="1">
    <citation type="journal article" date="2016" name="Nature">
        <title>Genome evolution in the allotetraploid frog Xenopus laevis.</title>
        <authorList>
            <person name="Session A.M."/>
            <person name="Uno Y."/>
            <person name="Kwon T."/>
            <person name="Chapman J.A."/>
            <person name="Toyoda A."/>
            <person name="Takahashi S."/>
            <person name="Fukui A."/>
            <person name="Hikosaka A."/>
            <person name="Suzuki A."/>
            <person name="Kondo M."/>
            <person name="van Heeringen S.J."/>
            <person name="Quigley I."/>
            <person name="Heinz S."/>
            <person name="Ogino H."/>
            <person name="Ochi H."/>
            <person name="Hellsten U."/>
            <person name="Lyons J.B."/>
            <person name="Simakov O."/>
            <person name="Putnam N."/>
            <person name="Stites J."/>
            <person name="Kuroki Y."/>
            <person name="Tanaka T."/>
            <person name="Michiue T."/>
            <person name="Watanabe M."/>
            <person name="Bogdanovic O."/>
            <person name="Lister R."/>
            <person name="Georgiou G."/>
            <person name="Paranjpe S.S."/>
            <person name="van Kruijsbergen I."/>
            <person name="Shu S."/>
            <person name="Carlson J."/>
            <person name="Kinoshita T."/>
            <person name="Ohta Y."/>
            <person name="Mawaribuchi S."/>
            <person name="Jenkins J."/>
            <person name="Grimwood J."/>
            <person name="Schmutz J."/>
            <person name="Mitros T."/>
            <person name="Mozaffari S.V."/>
            <person name="Suzuki Y."/>
            <person name="Haramoto Y."/>
            <person name="Yamamoto T.S."/>
            <person name="Takagi C."/>
            <person name="Heald R."/>
            <person name="Miller K."/>
            <person name="Haudenschild C."/>
            <person name="Kitzman J."/>
            <person name="Nakayama T."/>
            <person name="Izutsu Y."/>
            <person name="Robert J."/>
            <person name="Fortriede J."/>
            <person name="Burns K."/>
            <person name="Lotay V."/>
            <person name="Karimi K."/>
            <person name="Yasuoka Y."/>
            <person name="Dichmann D.S."/>
            <person name="Flajnik M.F."/>
            <person name="Houston D.W."/>
            <person name="Shendure J."/>
            <person name="DuPasquier L."/>
            <person name="Vize P.D."/>
            <person name="Zorn A.M."/>
            <person name="Ito M."/>
            <person name="Marcotte E.M."/>
            <person name="Wallingford J.B."/>
            <person name="Ito Y."/>
            <person name="Asashima M."/>
            <person name="Ueno N."/>
            <person name="Matsuda Y."/>
            <person name="Veenstra G.J."/>
            <person name="Fujiyama A."/>
            <person name="Harland R.M."/>
            <person name="Taira M."/>
            <person name="Rokhsar D.S."/>
        </authorList>
    </citation>
    <scope>NUCLEOTIDE SEQUENCE [LARGE SCALE GENOMIC DNA]</scope>
    <source>
        <strain evidence="13">J</strain>
    </source>
</reference>
<dbReference type="InterPro" id="IPR003903">
    <property type="entry name" value="UIM_dom"/>
</dbReference>
<evidence type="ECO:0000313" key="12">
    <source>
        <dbReference type="EMBL" id="OCT98176.1"/>
    </source>
</evidence>
<evidence type="ECO:0000256" key="7">
    <source>
        <dbReference type="ARBA" id="ARBA00024956"/>
    </source>
</evidence>
<feature type="region of interest" description="Disordered" evidence="9">
    <location>
        <begin position="575"/>
        <end position="612"/>
    </location>
</feature>
<comment type="function">
    <text evidence="7">Ubiquitin-binding protein that specifically recognizes and binds 'Lys-63'-linked ubiquitin. Does not bind 'Lys-48'-linked ubiquitin. Positively regulates the internalization of ligand-activated EGFR by binding to the Ub moiety of ubiquitinated EGFR at the cell membrane.</text>
</comment>
<feature type="chain" id="PRO_5037101929" description="Ankyrin repeat domain-containing protein" evidence="10">
    <location>
        <begin position="19"/>
        <end position="626"/>
    </location>
</feature>
<evidence type="ECO:0000256" key="4">
    <source>
        <dbReference type="ARBA" id="ARBA00022737"/>
    </source>
</evidence>
<dbReference type="GO" id="GO:0140036">
    <property type="term" value="F:ubiquitin-modified protein reader activity"/>
    <property type="evidence" value="ECO:0007669"/>
    <property type="project" value="UniProtKB-ARBA"/>
</dbReference>
<keyword evidence="10" id="KW-0732">Signal</keyword>
<evidence type="ECO:0000256" key="2">
    <source>
        <dbReference type="ARBA" id="ARBA00004603"/>
    </source>
</evidence>
<evidence type="ECO:0000256" key="6">
    <source>
        <dbReference type="ARBA" id="ARBA00023136"/>
    </source>
</evidence>
<sequence length="626" mass="71559">MTNVLWRPLLLTIGSFQSLPCFEKLPAKAARWWRSRKMSSTEEPSSDFPLHALVWSNDYRKLESELQGKDIEQLDPRGRTPLHLAVSLGHLETARILLRHKADVTKENRDGWTVLHEAVSTGDPEMVQMVLQYREFHKASTALGGVPELLKKTLEASDFYVEMKWEFTSWVPLLSRVCPSDVCRIWKSGAKLRVDATLLGFENMNWIRGKHSFIFKEEDNWAELMEINHDDKTVTKERFDISQEIEGITLDSMQPAEREITKRLTSPIINTSLDTKTIAFERTKSGFWGWRSDKIEAVNGYEAKVYYANNVNVVTKTRTEHLTEEEKSRYKGDRNFLESLLGTVEHQFGAQGDLTTEFATANNPTAITPDEYFNPDFDLKNRDIGRPKELAIRTQKFKATLWMCEDFPLSLVEQVTPIIDLMARTSSHFAHLRDFITLQFPPGFPVKIEIPLFHVLNARITFGNVNTCSRAEESPASTPKGSQDEASSSPKFEVDQSVFDIPPLYHVQENGRSLHIRDEDDEIMQFAIQQSLLECSGNQYMSPSHSNGSISSHQVFDTQYERALQESLLANSQSAHSSLSSQSPSFDKDLQVAMELSAKEQEEAERQRQQEEAQLEEILQLSLMEK</sequence>
<protein>
    <recommendedName>
        <fullName evidence="11">Ankyrin repeat domain-containing protein</fullName>
    </recommendedName>
</protein>
<dbReference type="GO" id="GO:0048471">
    <property type="term" value="C:perinuclear region of cytoplasm"/>
    <property type="evidence" value="ECO:0007669"/>
    <property type="project" value="UniProtKB-ARBA"/>
</dbReference>
<comment type="subcellular location">
    <subcellularLocation>
        <location evidence="1">Cell membrane</location>
    </subcellularLocation>
    <subcellularLocation>
        <location evidence="2">Late endosome</location>
    </subcellularLocation>
</comment>
<dbReference type="GO" id="GO:0005886">
    <property type="term" value="C:plasma membrane"/>
    <property type="evidence" value="ECO:0007669"/>
    <property type="project" value="UniProtKB-SubCell"/>
</dbReference>
<keyword evidence="3" id="KW-1003">Cell membrane</keyword>
<evidence type="ECO:0000256" key="5">
    <source>
        <dbReference type="ARBA" id="ARBA00022753"/>
    </source>
</evidence>
<dbReference type="Pfam" id="PF11904">
    <property type="entry name" value="ANKRD13_C"/>
    <property type="match status" value="1"/>
</dbReference>
<dbReference type="FunFam" id="1.25.40.20:FF:000057">
    <property type="entry name" value="Ankyrin repeat domain-containing protein 13B"/>
    <property type="match status" value="1"/>
</dbReference>
<feature type="compositionally biased region" description="Low complexity" evidence="9">
    <location>
        <begin position="575"/>
        <end position="585"/>
    </location>
</feature>
<dbReference type="Proteomes" id="UP000694892">
    <property type="component" value="Chromosome 1S"/>
</dbReference>
<name>A0A974I1Y4_XENLA</name>
<feature type="repeat" description="ANK" evidence="8">
    <location>
        <begin position="77"/>
        <end position="109"/>
    </location>
</feature>
<dbReference type="SMART" id="SM00726">
    <property type="entry name" value="UIM"/>
    <property type="match status" value="3"/>
</dbReference>
<dbReference type="SUPFAM" id="SSF48403">
    <property type="entry name" value="Ankyrin repeat"/>
    <property type="match status" value="1"/>
</dbReference>
<dbReference type="InterPro" id="IPR036770">
    <property type="entry name" value="Ankyrin_rpt-contain_sf"/>
</dbReference>
<dbReference type="PROSITE" id="PS50297">
    <property type="entry name" value="ANK_REP_REGION"/>
    <property type="match status" value="1"/>
</dbReference>
<dbReference type="InterPro" id="IPR021832">
    <property type="entry name" value="ANKRD13"/>
</dbReference>
<dbReference type="GO" id="GO:0002091">
    <property type="term" value="P:negative regulation of receptor internalization"/>
    <property type="evidence" value="ECO:0007669"/>
    <property type="project" value="UniProtKB-ARBA"/>
</dbReference>
<dbReference type="Gene3D" id="1.25.40.20">
    <property type="entry name" value="Ankyrin repeat-containing domain"/>
    <property type="match status" value="1"/>
</dbReference>
<gene>
    <name evidence="12" type="ORF">XELAEV_18010406mg</name>
</gene>
<evidence type="ECO:0000313" key="13">
    <source>
        <dbReference type="Proteomes" id="UP000694892"/>
    </source>
</evidence>
<keyword evidence="4" id="KW-0677">Repeat</keyword>
<feature type="compositionally biased region" description="Basic and acidic residues" evidence="9">
    <location>
        <begin position="597"/>
        <end position="611"/>
    </location>
</feature>
<dbReference type="OMA" id="CHENGLG"/>
<dbReference type="PROSITE" id="PS50088">
    <property type="entry name" value="ANK_REPEAT"/>
    <property type="match status" value="1"/>
</dbReference>
<evidence type="ECO:0000256" key="9">
    <source>
        <dbReference type="SAM" id="MobiDB-lite"/>
    </source>
</evidence>
<feature type="domain" description="Ankyrin repeat" evidence="11">
    <location>
        <begin position="193"/>
        <end position="505"/>
    </location>
</feature>
<keyword evidence="6" id="KW-0472">Membrane</keyword>
<dbReference type="InterPro" id="IPR055285">
    <property type="entry name" value="ANKRD13_C"/>
</dbReference>
<dbReference type="SMART" id="SM00248">
    <property type="entry name" value="ANK"/>
    <property type="match status" value="2"/>
</dbReference>
<proteinExistence type="predicted"/>
<evidence type="ECO:0000256" key="3">
    <source>
        <dbReference type="ARBA" id="ARBA00022475"/>
    </source>
</evidence>
<dbReference type="AlphaFoldDB" id="A0A974I1Y4"/>
<organism evidence="12 13">
    <name type="scientific">Xenopus laevis</name>
    <name type="common">African clawed frog</name>
    <dbReference type="NCBI Taxonomy" id="8355"/>
    <lineage>
        <taxon>Eukaryota</taxon>
        <taxon>Metazoa</taxon>
        <taxon>Chordata</taxon>
        <taxon>Craniata</taxon>
        <taxon>Vertebrata</taxon>
        <taxon>Euteleostomi</taxon>
        <taxon>Amphibia</taxon>
        <taxon>Batrachia</taxon>
        <taxon>Anura</taxon>
        <taxon>Pipoidea</taxon>
        <taxon>Pipidae</taxon>
        <taxon>Xenopodinae</taxon>
        <taxon>Xenopus</taxon>
        <taxon>Xenopus</taxon>
    </lineage>
</organism>
<keyword evidence="8" id="KW-0040">ANK repeat</keyword>
<evidence type="ECO:0000256" key="1">
    <source>
        <dbReference type="ARBA" id="ARBA00004236"/>
    </source>
</evidence>
<feature type="region of interest" description="Disordered" evidence="9">
    <location>
        <begin position="470"/>
        <end position="492"/>
    </location>
</feature>
<evidence type="ECO:0000259" key="11">
    <source>
        <dbReference type="Pfam" id="PF11904"/>
    </source>
</evidence>
<dbReference type="InterPro" id="IPR002110">
    <property type="entry name" value="Ankyrin_rpt"/>
</dbReference>
<dbReference type="GO" id="GO:0005770">
    <property type="term" value="C:late endosome"/>
    <property type="evidence" value="ECO:0007669"/>
    <property type="project" value="UniProtKB-SubCell"/>
</dbReference>
<dbReference type="EMBL" id="CM004467">
    <property type="protein sequence ID" value="OCT98176.1"/>
    <property type="molecule type" value="Genomic_DNA"/>
</dbReference>
<dbReference type="Pfam" id="PF12796">
    <property type="entry name" value="Ank_2"/>
    <property type="match status" value="1"/>
</dbReference>
<dbReference type="PANTHER" id="PTHR12447">
    <property type="entry name" value="ANKYRIN REPEAT DOMAIN-CONTAINING PROTEIN 13"/>
    <property type="match status" value="1"/>
</dbReference>
<evidence type="ECO:0000256" key="10">
    <source>
        <dbReference type="SAM" id="SignalP"/>
    </source>
</evidence>